<keyword evidence="4" id="KW-1185">Reference proteome</keyword>
<dbReference type="Proteomes" id="UP000295135">
    <property type="component" value="Unassembled WGS sequence"/>
</dbReference>
<keyword evidence="1" id="KW-0479">Metal-binding</keyword>
<dbReference type="PANTHER" id="PTHR21366:SF22">
    <property type="entry name" value="VOC DOMAIN-CONTAINING PROTEIN"/>
    <property type="match status" value="1"/>
</dbReference>
<dbReference type="InterPro" id="IPR050383">
    <property type="entry name" value="GlyoxalaseI/FosfomycinResist"/>
</dbReference>
<dbReference type="OrthoDB" id="8562712at2"/>
<protein>
    <submittedName>
        <fullName evidence="3">Glyoxylase I family protein</fullName>
    </submittedName>
</protein>
<dbReference type="GO" id="GO:0004462">
    <property type="term" value="F:lactoylglutathione lyase activity"/>
    <property type="evidence" value="ECO:0007669"/>
    <property type="project" value="InterPro"/>
</dbReference>
<dbReference type="InterPro" id="IPR004360">
    <property type="entry name" value="Glyas_Fos-R_dOase_dom"/>
</dbReference>
<evidence type="ECO:0000313" key="3">
    <source>
        <dbReference type="EMBL" id="TCS70551.1"/>
    </source>
</evidence>
<feature type="domain" description="VOC" evidence="2">
    <location>
        <begin position="6"/>
        <end position="123"/>
    </location>
</feature>
<organism evidence="3 4">
    <name type="scientific">Sulfuritortus calidifontis</name>
    <dbReference type="NCBI Taxonomy" id="1914471"/>
    <lineage>
        <taxon>Bacteria</taxon>
        <taxon>Pseudomonadati</taxon>
        <taxon>Pseudomonadota</taxon>
        <taxon>Betaproteobacteria</taxon>
        <taxon>Nitrosomonadales</taxon>
        <taxon>Thiobacillaceae</taxon>
        <taxon>Sulfuritortus</taxon>
    </lineage>
</organism>
<dbReference type="CDD" id="cd07245">
    <property type="entry name" value="VOC_like"/>
    <property type="match status" value="1"/>
</dbReference>
<comment type="caution">
    <text evidence="3">The sequence shown here is derived from an EMBL/GenBank/DDBJ whole genome shotgun (WGS) entry which is preliminary data.</text>
</comment>
<accession>A0A4R3JWC1</accession>
<evidence type="ECO:0000259" key="2">
    <source>
        <dbReference type="PROSITE" id="PS51819"/>
    </source>
</evidence>
<dbReference type="Gene3D" id="3.10.180.10">
    <property type="entry name" value="2,3-Dihydroxybiphenyl 1,2-Dioxygenase, domain 1"/>
    <property type="match status" value="1"/>
</dbReference>
<dbReference type="InterPro" id="IPR029068">
    <property type="entry name" value="Glyas_Bleomycin-R_OHBP_Dase"/>
</dbReference>
<evidence type="ECO:0000256" key="1">
    <source>
        <dbReference type="ARBA" id="ARBA00022723"/>
    </source>
</evidence>
<dbReference type="GO" id="GO:0046872">
    <property type="term" value="F:metal ion binding"/>
    <property type="evidence" value="ECO:0007669"/>
    <property type="project" value="UniProtKB-KW"/>
</dbReference>
<dbReference type="AlphaFoldDB" id="A0A4R3JWC1"/>
<evidence type="ECO:0000313" key="4">
    <source>
        <dbReference type="Proteomes" id="UP000295135"/>
    </source>
</evidence>
<name>A0A4R3JWC1_9PROT</name>
<dbReference type="PROSITE" id="PS00934">
    <property type="entry name" value="GLYOXALASE_I_1"/>
    <property type="match status" value="1"/>
</dbReference>
<dbReference type="InterPro" id="IPR018146">
    <property type="entry name" value="Glyoxalase_1_CS"/>
</dbReference>
<dbReference type="PROSITE" id="PS51819">
    <property type="entry name" value="VOC"/>
    <property type="match status" value="1"/>
</dbReference>
<reference evidence="3 4" key="1">
    <citation type="submission" date="2019-03" db="EMBL/GenBank/DDBJ databases">
        <title>Genomic Encyclopedia of Type Strains, Phase IV (KMG-IV): sequencing the most valuable type-strain genomes for metagenomic binning, comparative biology and taxonomic classification.</title>
        <authorList>
            <person name="Goeker M."/>
        </authorList>
    </citation>
    <scope>NUCLEOTIDE SEQUENCE [LARGE SCALE GENOMIC DNA]</scope>
    <source>
        <strain evidence="3 4">DSM 103923</strain>
    </source>
</reference>
<dbReference type="SUPFAM" id="SSF54593">
    <property type="entry name" value="Glyoxalase/Bleomycin resistance protein/Dihydroxybiphenyl dioxygenase"/>
    <property type="match status" value="1"/>
</dbReference>
<dbReference type="EMBL" id="SLZY01000015">
    <property type="protein sequence ID" value="TCS70551.1"/>
    <property type="molecule type" value="Genomic_DNA"/>
</dbReference>
<dbReference type="Pfam" id="PF00903">
    <property type="entry name" value="Glyoxalase"/>
    <property type="match status" value="1"/>
</dbReference>
<dbReference type="PANTHER" id="PTHR21366">
    <property type="entry name" value="GLYOXALASE FAMILY PROTEIN"/>
    <property type="match status" value="1"/>
</dbReference>
<dbReference type="InterPro" id="IPR037523">
    <property type="entry name" value="VOC_core"/>
</dbReference>
<proteinExistence type="predicted"/>
<sequence length="124" mass="13413">MIKLTSLLHVSLLVADLARARAFYEGVLGLAPSPTRPEMGFDGVWYDIGAAQIHLICLPNPDPVEGRPAHGGRDRHTALAVEGWEALKTKLDAEGIAYSLSRSGRRALFVRDPDGNALELVEAI</sequence>
<dbReference type="RefSeq" id="WP_126461458.1">
    <property type="nucleotide sequence ID" value="NZ_AP018721.1"/>
</dbReference>
<gene>
    <name evidence="3" type="ORF">EDC61_11518</name>
</gene>